<dbReference type="GO" id="GO:0019867">
    <property type="term" value="C:outer membrane"/>
    <property type="evidence" value="ECO:0007669"/>
    <property type="project" value="InterPro"/>
</dbReference>
<dbReference type="AlphaFoldDB" id="A0A382BWD4"/>
<dbReference type="EMBL" id="UINC01031449">
    <property type="protein sequence ID" value="SVB17517.1"/>
    <property type="molecule type" value="Genomic_DNA"/>
</dbReference>
<proteinExistence type="predicted"/>
<evidence type="ECO:0008006" key="3">
    <source>
        <dbReference type="Google" id="ProtNLM"/>
    </source>
</evidence>
<dbReference type="GO" id="GO:0043165">
    <property type="term" value="P:Gram-negative-bacterium-type cell outer membrane assembly"/>
    <property type="evidence" value="ECO:0007669"/>
    <property type="project" value="InterPro"/>
</dbReference>
<gene>
    <name evidence="2" type="ORF">METZ01_LOCUS170371</name>
</gene>
<dbReference type="PROSITE" id="PS51257">
    <property type="entry name" value="PROKAR_LIPOPROTEIN"/>
    <property type="match status" value="1"/>
</dbReference>
<protein>
    <recommendedName>
        <fullName evidence="3">DUF4136 domain-containing protein</fullName>
    </recommendedName>
</protein>
<feature type="transmembrane region" description="Helical" evidence="1">
    <location>
        <begin position="12"/>
        <end position="31"/>
    </location>
</feature>
<keyword evidence="1" id="KW-0812">Transmembrane</keyword>
<evidence type="ECO:0000256" key="1">
    <source>
        <dbReference type="SAM" id="Phobius"/>
    </source>
</evidence>
<organism evidence="2">
    <name type="scientific">marine metagenome</name>
    <dbReference type="NCBI Taxonomy" id="408172"/>
    <lineage>
        <taxon>unclassified sequences</taxon>
        <taxon>metagenomes</taxon>
        <taxon>ecological metagenomes</taxon>
    </lineage>
</organism>
<keyword evidence="1" id="KW-0472">Membrane</keyword>
<sequence>MRRIHTISNVNTIILLFIYFLLAGCGFYSLAGSIPSHIKSIAIPLLDNQTAEYGITEDITDNLLEKFTEENILRVVDEDNADSILRGIIKKVEDAPSTFTKEEAVTEYRYTVVLDVEWYDVKNDEVLMKSQYSGWGAYGLSGDSGTDGIDNDNDGLIDEEDDDEIGDPRSFAIKVAVSKIGEDILNKILSNW</sequence>
<reference evidence="2" key="1">
    <citation type="submission" date="2018-05" db="EMBL/GenBank/DDBJ databases">
        <authorList>
            <person name="Lanie J.A."/>
            <person name="Ng W.-L."/>
            <person name="Kazmierczak K.M."/>
            <person name="Andrzejewski T.M."/>
            <person name="Davidsen T.M."/>
            <person name="Wayne K.J."/>
            <person name="Tettelin H."/>
            <person name="Glass J.I."/>
            <person name="Rusch D."/>
            <person name="Podicherti R."/>
            <person name="Tsui H.-C.T."/>
            <person name="Winkler M.E."/>
        </authorList>
    </citation>
    <scope>NUCLEOTIDE SEQUENCE</scope>
</reference>
<accession>A0A382BWD4</accession>
<dbReference type="InterPro" id="IPR007485">
    <property type="entry name" value="LPS_assembly_LptE"/>
</dbReference>
<dbReference type="Pfam" id="PF04390">
    <property type="entry name" value="LptE"/>
    <property type="match status" value="1"/>
</dbReference>
<keyword evidence="1" id="KW-1133">Transmembrane helix</keyword>
<name>A0A382BWD4_9ZZZZ</name>
<evidence type="ECO:0000313" key="2">
    <source>
        <dbReference type="EMBL" id="SVB17517.1"/>
    </source>
</evidence>